<feature type="transmembrane region" description="Helical" evidence="1">
    <location>
        <begin position="86"/>
        <end position="107"/>
    </location>
</feature>
<keyword evidence="3" id="KW-1185">Reference proteome</keyword>
<accession>A0A4R1N8Q9</accession>
<comment type="caution">
    <text evidence="2">The sequence shown here is derived from an EMBL/GenBank/DDBJ whole genome shotgun (WGS) entry which is preliminary data.</text>
</comment>
<organism evidence="2 3">
    <name type="scientific">Sodalis ligni</name>
    <dbReference type="NCBI Taxonomy" id="2697027"/>
    <lineage>
        <taxon>Bacteria</taxon>
        <taxon>Pseudomonadati</taxon>
        <taxon>Pseudomonadota</taxon>
        <taxon>Gammaproteobacteria</taxon>
        <taxon>Enterobacterales</taxon>
        <taxon>Bruguierivoracaceae</taxon>
        <taxon>Sodalis</taxon>
    </lineage>
</organism>
<feature type="transmembrane region" description="Helical" evidence="1">
    <location>
        <begin position="5"/>
        <end position="21"/>
    </location>
</feature>
<evidence type="ECO:0000313" key="2">
    <source>
        <dbReference type="EMBL" id="TCL03734.1"/>
    </source>
</evidence>
<protein>
    <submittedName>
        <fullName evidence="2">Putative membrane protein (GlpM family)</fullName>
    </submittedName>
</protein>
<reference evidence="2 3" key="1">
    <citation type="submission" date="2019-02" db="EMBL/GenBank/DDBJ databases">
        <title>Investigation of anaerobic lignin degradation for improved lignocellulosic biofuels.</title>
        <authorList>
            <person name="Deangelis K."/>
        </authorList>
    </citation>
    <scope>NUCLEOTIDE SEQUENCE [LARGE SCALE GENOMIC DNA]</scope>
    <source>
        <strain evidence="2 3">159R</strain>
    </source>
</reference>
<evidence type="ECO:0000313" key="3">
    <source>
        <dbReference type="Proteomes" id="UP000294555"/>
    </source>
</evidence>
<dbReference type="OrthoDB" id="6053681at2"/>
<dbReference type="Pfam" id="PF06942">
    <property type="entry name" value="GlpM"/>
    <property type="match status" value="1"/>
</dbReference>
<feature type="transmembrane region" description="Helical" evidence="1">
    <location>
        <begin position="27"/>
        <end position="46"/>
    </location>
</feature>
<keyword evidence="1" id="KW-0472">Membrane</keyword>
<dbReference type="InterPro" id="IPR009707">
    <property type="entry name" value="GlpM/YdgC"/>
</dbReference>
<keyword evidence="1" id="KW-1133">Transmembrane helix</keyword>
<keyword evidence="1" id="KW-0812">Transmembrane</keyword>
<name>A0A4R1N8Q9_9GAMM</name>
<dbReference type="EMBL" id="SJOI01000001">
    <property type="protein sequence ID" value="TCL03734.1"/>
    <property type="molecule type" value="Genomic_DNA"/>
</dbReference>
<dbReference type="AlphaFoldDB" id="A0A4R1N8Q9"/>
<gene>
    <name evidence="2" type="ORF">EZJ58_1816</name>
</gene>
<feature type="transmembrane region" description="Helical" evidence="1">
    <location>
        <begin position="58"/>
        <end position="80"/>
    </location>
</feature>
<dbReference type="RefSeq" id="WP_132922576.1">
    <property type="nucleotide sequence ID" value="NZ_CP075169.1"/>
</dbReference>
<dbReference type="Proteomes" id="UP000294555">
    <property type="component" value="Unassembled WGS sequence"/>
</dbReference>
<proteinExistence type="predicted"/>
<sequence length="114" mass="12888">MNLILKALTGAIVVLLIALLSKTRNYYLAGLLPLFPTFALIAHYIVGTERGVEALRATILFGIWAVIPYLAYLVTLYFLIGSLRLPYALISAVLCWSIAAWILILFWRRWYGLN</sequence>
<evidence type="ECO:0000256" key="1">
    <source>
        <dbReference type="SAM" id="Phobius"/>
    </source>
</evidence>